<evidence type="ECO:0000313" key="1">
    <source>
        <dbReference type="EMBL" id="ALV05381.1"/>
    </source>
</evidence>
<dbReference type="STRING" id="76731.RD2015_885"/>
<protein>
    <submittedName>
        <fullName evidence="1">Uncharacterized protein</fullName>
    </submittedName>
</protein>
<organism evidence="1 2">
    <name type="scientific">Roseateles depolymerans</name>
    <dbReference type="NCBI Taxonomy" id="76731"/>
    <lineage>
        <taxon>Bacteria</taxon>
        <taxon>Pseudomonadati</taxon>
        <taxon>Pseudomonadota</taxon>
        <taxon>Betaproteobacteria</taxon>
        <taxon>Burkholderiales</taxon>
        <taxon>Sphaerotilaceae</taxon>
        <taxon>Roseateles</taxon>
    </lineage>
</organism>
<dbReference type="AlphaFoldDB" id="A0A0U3DX63"/>
<keyword evidence="2" id="KW-1185">Reference proteome</keyword>
<gene>
    <name evidence="1" type="ORF">RD2015_885</name>
</gene>
<dbReference type="RefSeq" id="WP_058933860.1">
    <property type="nucleotide sequence ID" value="NZ_CP013729.1"/>
</dbReference>
<dbReference type="Proteomes" id="UP000060699">
    <property type="component" value="Chromosome"/>
</dbReference>
<sequence length="68" mass="7766">MTALSFIREIFQAARRDSAAARVCTPGRSQRIVNLDEMQLSARLTEEERRQRVLHGHVAEMTERQAGL</sequence>
<name>A0A0U3DX63_9BURK</name>
<dbReference type="EMBL" id="CP013729">
    <property type="protein sequence ID" value="ALV05381.1"/>
    <property type="molecule type" value="Genomic_DNA"/>
</dbReference>
<dbReference type="KEGG" id="rdp:RD2015_885"/>
<proteinExistence type="predicted"/>
<reference evidence="1 2" key="1">
    <citation type="submission" date="2015-12" db="EMBL/GenBank/DDBJ databases">
        <title>Complete genome of Roseateles depolymerans KCTC 42856.</title>
        <authorList>
            <person name="Kim K.M."/>
        </authorList>
    </citation>
    <scope>NUCLEOTIDE SEQUENCE [LARGE SCALE GENOMIC DNA]</scope>
    <source>
        <strain evidence="1 2">KCTC 42856</strain>
    </source>
</reference>
<accession>A0A0U3DX63</accession>
<evidence type="ECO:0000313" key="2">
    <source>
        <dbReference type="Proteomes" id="UP000060699"/>
    </source>
</evidence>